<dbReference type="EMBL" id="BARW01002771">
    <property type="protein sequence ID" value="GAI60009.1"/>
    <property type="molecule type" value="Genomic_DNA"/>
</dbReference>
<keyword evidence="1" id="KW-0489">Methyltransferase</keyword>
<evidence type="ECO:0000256" key="3">
    <source>
        <dbReference type="ARBA" id="ARBA00022691"/>
    </source>
</evidence>
<dbReference type="CDD" id="cd02440">
    <property type="entry name" value="AdoMet_MTases"/>
    <property type="match status" value="1"/>
</dbReference>
<accession>X1RWZ8</accession>
<evidence type="ECO:0000259" key="4">
    <source>
        <dbReference type="Pfam" id="PF08241"/>
    </source>
</evidence>
<gene>
    <name evidence="5" type="ORF">S12H4_07491</name>
</gene>
<evidence type="ECO:0000256" key="2">
    <source>
        <dbReference type="ARBA" id="ARBA00022679"/>
    </source>
</evidence>
<evidence type="ECO:0000313" key="5">
    <source>
        <dbReference type="EMBL" id="GAI60009.1"/>
    </source>
</evidence>
<dbReference type="InterPro" id="IPR029063">
    <property type="entry name" value="SAM-dependent_MTases_sf"/>
</dbReference>
<protein>
    <recommendedName>
        <fullName evidence="4">Methyltransferase type 11 domain-containing protein</fullName>
    </recommendedName>
</protein>
<dbReference type="PROSITE" id="PS01184">
    <property type="entry name" value="UBIE_2"/>
    <property type="match status" value="1"/>
</dbReference>
<dbReference type="PANTHER" id="PTHR43591:SF110">
    <property type="entry name" value="RHODANESE DOMAIN-CONTAINING PROTEIN"/>
    <property type="match status" value="1"/>
</dbReference>
<feature type="domain" description="Methyltransferase type 11" evidence="4">
    <location>
        <begin position="37"/>
        <end position="134"/>
    </location>
</feature>
<dbReference type="Pfam" id="PF08241">
    <property type="entry name" value="Methyltransf_11"/>
    <property type="match status" value="1"/>
</dbReference>
<keyword evidence="2" id="KW-0808">Transferase</keyword>
<proteinExistence type="predicted"/>
<dbReference type="PANTHER" id="PTHR43591">
    <property type="entry name" value="METHYLTRANSFERASE"/>
    <property type="match status" value="1"/>
</dbReference>
<keyword evidence="3" id="KW-0949">S-adenosyl-L-methionine</keyword>
<dbReference type="Gene3D" id="3.40.50.150">
    <property type="entry name" value="Vaccinia Virus protein VP39"/>
    <property type="match status" value="1"/>
</dbReference>
<dbReference type="InterPro" id="IPR023576">
    <property type="entry name" value="UbiE/COQ5_MeTrFase_CS"/>
</dbReference>
<evidence type="ECO:0000256" key="1">
    <source>
        <dbReference type="ARBA" id="ARBA00022603"/>
    </source>
</evidence>
<name>X1RWZ8_9ZZZZ</name>
<sequence length="188" mass="21119">MDFSKAKGILGEEFSRDADFLSSVVSKLKLVKNSKVLDVGTGRGHMAILLALHGYQVITGEPEGANWGDWKTPAKKVNAEDMITFKPFNAEKMPFENASFDAIFLSASFHHIGNKKLALSEFLRVMKPKGTLIIIELTDEGVEVVRKRWRGHPDAVDPRTYTKDLAFGVRVIESKYLNAYIYSRIINE</sequence>
<dbReference type="GO" id="GO:0032259">
    <property type="term" value="P:methylation"/>
    <property type="evidence" value="ECO:0007669"/>
    <property type="project" value="UniProtKB-KW"/>
</dbReference>
<dbReference type="GO" id="GO:0008757">
    <property type="term" value="F:S-adenosylmethionine-dependent methyltransferase activity"/>
    <property type="evidence" value="ECO:0007669"/>
    <property type="project" value="InterPro"/>
</dbReference>
<dbReference type="AlphaFoldDB" id="X1RWZ8"/>
<comment type="caution">
    <text evidence="5">The sequence shown here is derived from an EMBL/GenBank/DDBJ whole genome shotgun (WGS) entry which is preliminary data.</text>
</comment>
<dbReference type="SUPFAM" id="SSF53335">
    <property type="entry name" value="S-adenosyl-L-methionine-dependent methyltransferases"/>
    <property type="match status" value="1"/>
</dbReference>
<organism evidence="5">
    <name type="scientific">marine sediment metagenome</name>
    <dbReference type="NCBI Taxonomy" id="412755"/>
    <lineage>
        <taxon>unclassified sequences</taxon>
        <taxon>metagenomes</taxon>
        <taxon>ecological metagenomes</taxon>
    </lineage>
</organism>
<dbReference type="InterPro" id="IPR013216">
    <property type="entry name" value="Methyltransf_11"/>
</dbReference>
<reference evidence="5" key="1">
    <citation type="journal article" date="2014" name="Front. Microbiol.">
        <title>High frequency of phylogenetically diverse reductive dehalogenase-homologous genes in deep subseafloor sedimentary metagenomes.</title>
        <authorList>
            <person name="Kawai M."/>
            <person name="Futagami T."/>
            <person name="Toyoda A."/>
            <person name="Takaki Y."/>
            <person name="Nishi S."/>
            <person name="Hori S."/>
            <person name="Arai W."/>
            <person name="Tsubouchi T."/>
            <person name="Morono Y."/>
            <person name="Uchiyama I."/>
            <person name="Ito T."/>
            <person name="Fujiyama A."/>
            <person name="Inagaki F."/>
            <person name="Takami H."/>
        </authorList>
    </citation>
    <scope>NUCLEOTIDE SEQUENCE</scope>
    <source>
        <strain evidence="5">Expedition CK06-06</strain>
    </source>
</reference>